<evidence type="ECO:0000259" key="2">
    <source>
        <dbReference type="Pfam" id="PF03779"/>
    </source>
</evidence>
<sequence>MWQAWTNGILGLWLFIAAFLNFGATGNLWDDLIVGALVAIVGYLMIKDKPWQAWLSIIMGLWLIIAAFIPSLVVNPGNMWNLIISGVLVMVAGFGALGGTTHQSNVKTAH</sequence>
<reference evidence="3" key="1">
    <citation type="journal article" date="2020" name="mSystems">
        <title>Genome- and Community-Level Interaction Insights into Carbon Utilization and Element Cycling Functions of Hydrothermarchaeota in Hydrothermal Sediment.</title>
        <authorList>
            <person name="Zhou Z."/>
            <person name="Liu Y."/>
            <person name="Xu W."/>
            <person name="Pan J."/>
            <person name="Luo Z.H."/>
            <person name="Li M."/>
        </authorList>
    </citation>
    <scope>NUCLEOTIDE SEQUENCE [LARGE SCALE GENOMIC DNA]</scope>
    <source>
        <strain evidence="3">HyVt-527</strain>
    </source>
</reference>
<feature type="transmembrane region" description="Helical" evidence="1">
    <location>
        <begin position="79"/>
        <end position="97"/>
    </location>
</feature>
<gene>
    <name evidence="3" type="ORF">ENJ89_07575</name>
</gene>
<feature type="transmembrane region" description="Helical" evidence="1">
    <location>
        <begin position="53"/>
        <end position="73"/>
    </location>
</feature>
<comment type="caution">
    <text evidence="3">The sequence shown here is derived from an EMBL/GenBank/DDBJ whole genome shotgun (WGS) entry which is preliminary data.</text>
</comment>
<keyword evidence="1" id="KW-0472">Membrane</keyword>
<accession>A0A7V5UF88</accession>
<feature type="domain" description="SPW repeat-containing integral membrane" evidence="2">
    <location>
        <begin position="2"/>
        <end position="93"/>
    </location>
</feature>
<dbReference type="AlphaFoldDB" id="A0A7V5UF88"/>
<dbReference type="EMBL" id="DROD01000492">
    <property type="protein sequence ID" value="HHJ53039.1"/>
    <property type="molecule type" value="Genomic_DNA"/>
</dbReference>
<dbReference type="InterPro" id="IPR005530">
    <property type="entry name" value="SPW"/>
</dbReference>
<proteinExistence type="predicted"/>
<evidence type="ECO:0000256" key="1">
    <source>
        <dbReference type="SAM" id="Phobius"/>
    </source>
</evidence>
<keyword evidence="1" id="KW-0812">Transmembrane</keyword>
<keyword evidence="1" id="KW-1133">Transmembrane helix</keyword>
<organism evidence="3">
    <name type="scientific">Caldithrix abyssi</name>
    <dbReference type="NCBI Taxonomy" id="187145"/>
    <lineage>
        <taxon>Bacteria</taxon>
        <taxon>Pseudomonadati</taxon>
        <taxon>Calditrichota</taxon>
        <taxon>Calditrichia</taxon>
        <taxon>Calditrichales</taxon>
        <taxon>Calditrichaceae</taxon>
        <taxon>Caldithrix</taxon>
    </lineage>
</organism>
<protein>
    <recommendedName>
        <fullName evidence="2">SPW repeat-containing integral membrane domain-containing protein</fullName>
    </recommendedName>
</protein>
<evidence type="ECO:0000313" key="3">
    <source>
        <dbReference type="EMBL" id="HHJ53039.1"/>
    </source>
</evidence>
<feature type="transmembrane region" description="Helical" evidence="1">
    <location>
        <begin position="5"/>
        <end position="22"/>
    </location>
</feature>
<dbReference type="Proteomes" id="UP000886124">
    <property type="component" value="Unassembled WGS sequence"/>
</dbReference>
<name>A0A7V5UF88_CALAY</name>
<dbReference type="Pfam" id="PF03779">
    <property type="entry name" value="SPW"/>
    <property type="match status" value="1"/>
</dbReference>